<feature type="domain" description="HTH gntR-type" evidence="4">
    <location>
        <begin position="14"/>
        <end position="82"/>
    </location>
</feature>
<dbReference type="Gene3D" id="1.10.10.10">
    <property type="entry name" value="Winged helix-like DNA-binding domain superfamily/Winged helix DNA-binding domain"/>
    <property type="match status" value="1"/>
</dbReference>
<evidence type="ECO:0000256" key="1">
    <source>
        <dbReference type="ARBA" id="ARBA00023015"/>
    </source>
</evidence>
<evidence type="ECO:0000313" key="6">
    <source>
        <dbReference type="Proteomes" id="UP000295221"/>
    </source>
</evidence>
<dbReference type="RefSeq" id="WP_132433344.1">
    <property type="nucleotide sequence ID" value="NZ_SLWK01000004.1"/>
</dbReference>
<evidence type="ECO:0000313" key="5">
    <source>
        <dbReference type="EMBL" id="TCO08754.1"/>
    </source>
</evidence>
<gene>
    <name evidence="5" type="ORF">EV194_10465</name>
</gene>
<dbReference type="InterPro" id="IPR036388">
    <property type="entry name" value="WH-like_DNA-bd_sf"/>
</dbReference>
<dbReference type="PANTHER" id="PTHR38445:SF10">
    <property type="entry name" value="GNTR-FAMILY TRANSCRIPTIONAL REGULATOR"/>
    <property type="match status" value="1"/>
</dbReference>
<evidence type="ECO:0000256" key="2">
    <source>
        <dbReference type="ARBA" id="ARBA00023125"/>
    </source>
</evidence>
<dbReference type="GO" id="GO:0003677">
    <property type="term" value="F:DNA binding"/>
    <property type="evidence" value="ECO:0007669"/>
    <property type="project" value="UniProtKB-KW"/>
</dbReference>
<comment type="caution">
    <text evidence="5">The sequence shown here is derived from an EMBL/GenBank/DDBJ whole genome shotgun (WGS) entry which is preliminary data.</text>
</comment>
<dbReference type="InterPro" id="IPR000524">
    <property type="entry name" value="Tscrpt_reg_HTH_GntR"/>
</dbReference>
<dbReference type="CDD" id="cd07377">
    <property type="entry name" value="WHTH_GntR"/>
    <property type="match status" value="1"/>
</dbReference>
<proteinExistence type="predicted"/>
<accession>A0A4R2GJX6</accession>
<dbReference type="PROSITE" id="PS50949">
    <property type="entry name" value="HTH_GNTR"/>
    <property type="match status" value="1"/>
</dbReference>
<dbReference type="SUPFAM" id="SSF46785">
    <property type="entry name" value="Winged helix' DNA-binding domain"/>
    <property type="match status" value="1"/>
</dbReference>
<dbReference type="Proteomes" id="UP000295221">
    <property type="component" value="Unassembled WGS sequence"/>
</dbReference>
<dbReference type="OrthoDB" id="742238at2"/>
<dbReference type="InterPro" id="IPR036390">
    <property type="entry name" value="WH_DNA-bd_sf"/>
</dbReference>
<keyword evidence="1" id="KW-0805">Transcription regulation</keyword>
<evidence type="ECO:0000256" key="3">
    <source>
        <dbReference type="ARBA" id="ARBA00023163"/>
    </source>
</evidence>
<keyword evidence="3" id="KW-0804">Transcription</keyword>
<dbReference type="SMART" id="SM00345">
    <property type="entry name" value="HTH_GNTR"/>
    <property type="match status" value="1"/>
</dbReference>
<dbReference type="InterPro" id="IPR028082">
    <property type="entry name" value="Peripla_BP_I"/>
</dbReference>
<dbReference type="Pfam" id="PF13377">
    <property type="entry name" value="Peripla_BP_3"/>
    <property type="match status" value="1"/>
</dbReference>
<keyword evidence="6" id="KW-1185">Reference proteome</keyword>
<sequence length="335" mass="38174">MNRDIIKVNKASAHAKYRQIIDSVISMVRKGFLKRGDKLPSVNDIAQRNSLSRDTVLLAYNELKSRGVLKSVPGKGYYIESTDVNHDLRILLLFDEFNGFKEDLYNAFITTIAGRAQIDIFFHHFNEEVFDSIITNQLGNYTNYVIMPALLPNAHLSIKKLPLDKVFILDQLPVSLKGNYPSIYQSFDEDIYNGLRQGLGLLKKYKQLILVYPGGKEPRGFFNGFKKFCEDFNFKNDVISGLTESDVFRGHAYIMPNDRDLVFLVKYCRRVNYKVGVDVGIISLNDYGLKEIIADGITTISTDFKAMGESLAKMIISKDKEEVKNPSKLIIRRSL</sequence>
<organism evidence="5 6">
    <name type="scientific">Natronoflexus pectinivorans</name>
    <dbReference type="NCBI Taxonomy" id="682526"/>
    <lineage>
        <taxon>Bacteria</taxon>
        <taxon>Pseudomonadati</taxon>
        <taxon>Bacteroidota</taxon>
        <taxon>Bacteroidia</taxon>
        <taxon>Marinilabiliales</taxon>
        <taxon>Marinilabiliaceae</taxon>
        <taxon>Natronoflexus</taxon>
    </lineage>
</organism>
<dbReference type="Gene3D" id="3.40.50.2300">
    <property type="match status" value="2"/>
</dbReference>
<name>A0A4R2GJX6_9BACT</name>
<dbReference type="PANTHER" id="PTHR38445">
    <property type="entry name" value="HTH-TYPE TRANSCRIPTIONAL REPRESSOR YTRA"/>
    <property type="match status" value="1"/>
</dbReference>
<dbReference type="SUPFAM" id="SSF53822">
    <property type="entry name" value="Periplasmic binding protein-like I"/>
    <property type="match status" value="1"/>
</dbReference>
<keyword evidence="2" id="KW-0238">DNA-binding</keyword>
<dbReference type="GO" id="GO:0003700">
    <property type="term" value="F:DNA-binding transcription factor activity"/>
    <property type="evidence" value="ECO:0007669"/>
    <property type="project" value="InterPro"/>
</dbReference>
<protein>
    <submittedName>
        <fullName evidence="5">Substrate-binding family protein</fullName>
    </submittedName>
</protein>
<dbReference type="Pfam" id="PF00392">
    <property type="entry name" value="GntR"/>
    <property type="match status" value="1"/>
</dbReference>
<dbReference type="InterPro" id="IPR046335">
    <property type="entry name" value="LacI/GalR-like_sensor"/>
</dbReference>
<evidence type="ECO:0000259" key="4">
    <source>
        <dbReference type="PROSITE" id="PS50949"/>
    </source>
</evidence>
<dbReference type="EMBL" id="SLWK01000004">
    <property type="protein sequence ID" value="TCO08754.1"/>
    <property type="molecule type" value="Genomic_DNA"/>
</dbReference>
<reference evidence="5 6" key="1">
    <citation type="submission" date="2019-03" db="EMBL/GenBank/DDBJ databases">
        <title>Genomic Encyclopedia of Type Strains, Phase IV (KMG-IV): sequencing the most valuable type-strain genomes for metagenomic binning, comparative biology and taxonomic classification.</title>
        <authorList>
            <person name="Goeker M."/>
        </authorList>
    </citation>
    <scope>NUCLEOTIDE SEQUENCE [LARGE SCALE GENOMIC DNA]</scope>
    <source>
        <strain evidence="5 6">DSM 24179</strain>
    </source>
</reference>
<dbReference type="AlphaFoldDB" id="A0A4R2GJX6"/>